<dbReference type="EMBL" id="MU827308">
    <property type="protein sequence ID" value="KAJ7361853.1"/>
    <property type="molecule type" value="Genomic_DNA"/>
</dbReference>
<comment type="caution">
    <text evidence="6">The sequence shown here is derived from an EMBL/GenBank/DDBJ whole genome shotgun (WGS) entry which is preliminary data.</text>
</comment>
<feature type="compositionally biased region" description="Basic and acidic residues" evidence="3">
    <location>
        <begin position="187"/>
        <end position="226"/>
    </location>
</feature>
<proteinExistence type="predicted"/>
<dbReference type="OrthoDB" id="5959684at2759"/>
<feature type="signal peptide" evidence="4">
    <location>
        <begin position="1"/>
        <end position="18"/>
    </location>
</feature>
<evidence type="ECO:0000256" key="1">
    <source>
        <dbReference type="ARBA" id="ARBA00022656"/>
    </source>
</evidence>
<feature type="chain" id="PRO_5040922693" description="ShKT domain-containing protein" evidence="4">
    <location>
        <begin position="19"/>
        <end position="579"/>
    </location>
</feature>
<feature type="region of interest" description="Disordered" evidence="3">
    <location>
        <begin position="98"/>
        <end position="169"/>
    </location>
</feature>
<evidence type="ECO:0000256" key="2">
    <source>
        <dbReference type="PROSITE-ProRule" id="PRU01005"/>
    </source>
</evidence>
<gene>
    <name evidence="6" type="ORF">OS493_014496</name>
</gene>
<dbReference type="PROSITE" id="PS51670">
    <property type="entry name" value="SHKT"/>
    <property type="match status" value="1"/>
</dbReference>
<keyword evidence="1" id="KW-0800">Toxin</keyword>
<keyword evidence="7" id="KW-1185">Reference proteome</keyword>
<feature type="compositionally biased region" description="Low complexity" evidence="3">
    <location>
        <begin position="276"/>
        <end position="290"/>
    </location>
</feature>
<protein>
    <recommendedName>
        <fullName evidence="5">ShKT domain-containing protein</fullName>
    </recommendedName>
</protein>
<accession>A0A9X0CMF1</accession>
<dbReference type="Pfam" id="PF01549">
    <property type="entry name" value="ShK"/>
    <property type="match status" value="1"/>
</dbReference>
<evidence type="ECO:0000313" key="6">
    <source>
        <dbReference type="EMBL" id="KAJ7361853.1"/>
    </source>
</evidence>
<evidence type="ECO:0000256" key="4">
    <source>
        <dbReference type="SAM" id="SignalP"/>
    </source>
</evidence>
<dbReference type="AlphaFoldDB" id="A0A9X0CMF1"/>
<keyword evidence="4" id="KW-0732">Signal</keyword>
<feature type="region of interest" description="Disordered" evidence="3">
    <location>
        <begin position="381"/>
        <end position="410"/>
    </location>
</feature>
<name>A0A9X0CMF1_9CNID</name>
<reference evidence="6" key="1">
    <citation type="submission" date="2023-01" db="EMBL/GenBank/DDBJ databases">
        <title>Genome assembly of the deep-sea coral Lophelia pertusa.</title>
        <authorList>
            <person name="Herrera S."/>
            <person name="Cordes E."/>
        </authorList>
    </citation>
    <scope>NUCLEOTIDE SEQUENCE</scope>
    <source>
        <strain evidence="6">USNM1676648</strain>
        <tissue evidence="6">Polyp</tissue>
    </source>
</reference>
<feature type="region of interest" description="Disordered" evidence="3">
    <location>
        <begin position="182"/>
        <end position="324"/>
    </location>
</feature>
<feature type="compositionally biased region" description="Basic and acidic residues" evidence="3">
    <location>
        <begin position="105"/>
        <end position="115"/>
    </location>
</feature>
<dbReference type="Proteomes" id="UP001163046">
    <property type="component" value="Unassembled WGS sequence"/>
</dbReference>
<dbReference type="GO" id="GO:0090729">
    <property type="term" value="F:toxin activity"/>
    <property type="evidence" value="ECO:0007669"/>
    <property type="project" value="UniProtKB-KW"/>
</dbReference>
<evidence type="ECO:0000256" key="3">
    <source>
        <dbReference type="SAM" id="MobiDB-lite"/>
    </source>
</evidence>
<evidence type="ECO:0000259" key="5">
    <source>
        <dbReference type="PROSITE" id="PS51670"/>
    </source>
</evidence>
<organism evidence="6 7">
    <name type="scientific">Desmophyllum pertusum</name>
    <dbReference type="NCBI Taxonomy" id="174260"/>
    <lineage>
        <taxon>Eukaryota</taxon>
        <taxon>Metazoa</taxon>
        <taxon>Cnidaria</taxon>
        <taxon>Anthozoa</taxon>
        <taxon>Hexacorallia</taxon>
        <taxon>Scleractinia</taxon>
        <taxon>Caryophylliina</taxon>
        <taxon>Caryophylliidae</taxon>
        <taxon>Desmophyllum</taxon>
    </lineage>
</organism>
<dbReference type="SMART" id="SM00254">
    <property type="entry name" value="ShKT"/>
    <property type="match status" value="1"/>
</dbReference>
<evidence type="ECO:0000313" key="7">
    <source>
        <dbReference type="Proteomes" id="UP001163046"/>
    </source>
</evidence>
<dbReference type="Gene3D" id="1.10.10.1940">
    <property type="match status" value="1"/>
</dbReference>
<comment type="caution">
    <text evidence="2">Lacks conserved residue(s) required for the propagation of feature annotation.</text>
</comment>
<feature type="domain" description="ShKT" evidence="5">
    <location>
        <begin position="24"/>
        <end position="60"/>
    </location>
</feature>
<dbReference type="InterPro" id="IPR003582">
    <property type="entry name" value="ShKT_dom"/>
</dbReference>
<sequence>MKVLVVFVVVASLYSSNAMPFNDCRDHYDLCGKWAKHQYCELSDYKDYMSLVCPYSCGACDDILNDLSASGKEASGTGDVQKVIPEVDADFDNFEELGRISPPLSDKEADHKDEELSQSLSGSGEEKNEPLFRASATQETESRFHGEVEQQDGTGDQQESISGSGGDSVGVNFWPVVRIALDTDDGGSDREHHVIRRSEISTPEETTKVSEKTTKVPEETTTRVLDDGSSSGEATSGEKLIQRSDFPIASGSGQDDVTSGEDDAPFDTSSADLESDSGCSSGYGCYESQGQQGGDGGDLNSRSLIAKAEESVASGSASGDSTPDVWLHPHFDVTAGPYDDVTSGSGAAPLVIGSEDEQEETDVHEIEDAIFETGIPLQISRDTGSGLGSGIPSPPQSENYDDSETSGMGSGAAERDEAVELFTAPQQQHRMNLMEKLIKLGKLQAIKITHETVGASSRNEVPRVTDEDDNTEMQSDLGKGMNVTFVLNQDFHSGYANENSAAYNILANSVKKEVERALGSKAVVSEISFSEVREPAQSPRFSKVLTSLKLLGDVTKLEKDVKKGMISNLVVDKTFFHAI</sequence>